<protein>
    <submittedName>
        <fullName evidence="1">Uncharacterized protein</fullName>
    </submittedName>
</protein>
<dbReference type="HOGENOM" id="CLU_1815599_0_0_1"/>
<evidence type="ECO:0000313" key="1">
    <source>
        <dbReference type="EMBL" id="KIW28443.1"/>
    </source>
</evidence>
<organism evidence="1 2">
    <name type="scientific">Cladophialophora immunda</name>
    <dbReference type="NCBI Taxonomy" id="569365"/>
    <lineage>
        <taxon>Eukaryota</taxon>
        <taxon>Fungi</taxon>
        <taxon>Dikarya</taxon>
        <taxon>Ascomycota</taxon>
        <taxon>Pezizomycotina</taxon>
        <taxon>Eurotiomycetes</taxon>
        <taxon>Chaetothyriomycetidae</taxon>
        <taxon>Chaetothyriales</taxon>
        <taxon>Herpotrichiellaceae</taxon>
        <taxon>Cladophialophora</taxon>
    </lineage>
</organism>
<keyword evidence="2" id="KW-1185">Reference proteome</keyword>
<name>A0A0D2CBK3_9EURO</name>
<proteinExistence type="predicted"/>
<evidence type="ECO:0000313" key="2">
    <source>
        <dbReference type="Proteomes" id="UP000054466"/>
    </source>
</evidence>
<reference evidence="1 2" key="1">
    <citation type="submission" date="2015-01" db="EMBL/GenBank/DDBJ databases">
        <title>The Genome Sequence of Cladophialophora immunda CBS83496.</title>
        <authorList>
            <consortium name="The Broad Institute Genomics Platform"/>
            <person name="Cuomo C."/>
            <person name="de Hoog S."/>
            <person name="Gorbushina A."/>
            <person name="Stielow B."/>
            <person name="Teixiera M."/>
            <person name="Abouelleil A."/>
            <person name="Chapman S.B."/>
            <person name="Priest M."/>
            <person name="Young S.K."/>
            <person name="Wortman J."/>
            <person name="Nusbaum C."/>
            <person name="Birren B."/>
        </authorList>
    </citation>
    <scope>NUCLEOTIDE SEQUENCE [LARGE SCALE GENOMIC DNA]</scope>
    <source>
        <strain evidence="1 2">CBS 83496</strain>
    </source>
</reference>
<dbReference type="EMBL" id="KN847043">
    <property type="protein sequence ID" value="KIW28443.1"/>
    <property type="molecule type" value="Genomic_DNA"/>
</dbReference>
<dbReference type="Proteomes" id="UP000054466">
    <property type="component" value="Unassembled WGS sequence"/>
</dbReference>
<dbReference type="RefSeq" id="XP_016248659.1">
    <property type="nucleotide sequence ID" value="XM_016395240.1"/>
</dbReference>
<dbReference type="AlphaFoldDB" id="A0A0D2CBK3"/>
<dbReference type="GeneID" id="27347303"/>
<accession>A0A0D2CBK3</accession>
<gene>
    <name evidence="1" type="ORF">PV07_08109</name>
</gene>
<sequence length="142" mass="16788">MLNSYLRRELSNRSWEPTPPCAPFLDLLAGHLGCHFGGEYDPKYQETESRTIRSRTTTRIHVGTSISKILLHDQLSIRYELYFYASWLTLLTTKDEPSTFVRHTSVGRTWSKFQSTRRQLPPNHHLWRAIRLGRQRLISERF</sequence>
<dbReference type="VEuPathDB" id="FungiDB:PV07_08109"/>